<accession>A0A7W5ZJV2</accession>
<keyword evidence="4" id="KW-1185">Reference proteome</keyword>
<evidence type="ECO:0000313" key="4">
    <source>
        <dbReference type="Proteomes" id="UP000541352"/>
    </source>
</evidence>
<sequence>MRSKYNCLTTVVLLIVLAYQGKAQMPDSVQTYLDTCLIVLKNNALYANRVNWKEKEAEVREKAKTKAETFEALKVVFTSLGDMHAAFYHEDNSFRLDNTALVERYSDSLKAAWKRGPQIAPRMIDGFAYFVVPYMGAKGQKQIDWYANWLYNEVVKLHKQHPKGWIIDLRLNSGGNIRPMLAGLAPFFSEGGVSYYIGQNGEASDEASFKNGDFVIDGQVQATINDKIAQFPAAKVAVLIGPGTASSGEITAAVFSKRSNTVLIGAPTAGLANATNGFVFNDNKTYFLFSTARIADASKVCFPETIQPNIPIHGQESFQELMQDEIVKAAINWLRH</sequence>
<dbReference type="GO" id="GO:0007165">
    <property type="term" value="P:signal transduction"/>
    <property type="evidence" value="ECO:0007669"/>
    <property type="project" value="TreeGrafter"/>
</dbReference>
<feature type="domain" description="Tail specific protease" evidence="2">
    <location>
        <begin position="147"/>
        <end position="311"/>
    </location>
</feature>
<dbReference type="Pfam" id="PF03572">
    <property type="entry name" value="Peptidase_S41"/>
    <property type="match status" value="1"/>
</dbReference>
<name>A0A7W5ZJV2_9BACT</name>
<feature type="signal peptide" evidence="1">
    <location>
        <begin position="1"/>
        <end position="23"/>
    </location>
</feature>
<dbReference type="GO" id="GO:0006508">
    <property type="term" value="P:proteolysis"/>
    <property type="evidence" value="ECO:0007669"/>
    <property type="project" value="InterPro"/>
</dbReference>
<dbReference type="GO" id="GO:0004175">
    <property type="term" value="F:endopeptidase activity"/>
    <property type="evidence" value="ECO:0007669"/>
    <property type="project" value="TreeGrafter"/>
</dbReference>
<dbReference type="AlphaFoldDB" id="A0A7W5ZJV2"/>
<comment type="caution">
    <text evidence="3">The sequence shown here is derived from an EMBL/GenBank/DDBJ whole genome shotgun (WGS) entry which is preliminary data.</text>
</comment>
<keyword evidence="1" id="KW-0732">Signal</keyword>
<organism evidence="3 4">
    <name type="scientific">Runella defluvii</name>
    <dbReference type="NCBI Taxonomy" id="370973"/>
    <lineage>
        <taxon>Bacteria</taxon>
        <taxon>Pseudomonadati</taxon>
        <taxon>Bacteroidota</taxon>
        <taxon>Cytophagia</taxon>
        <taxon>Cytophagales</taxon>
        <taxon>Spirosomataceae</taxon>
        <taxon>Runella</taxon>
    </lineage>
</organism>
<dbReference type="GO" id="GO:0030288">
    <property type="term" value="C:outer membrane-bounded periplasmic space"/>
    <property type="evidence" value="ECO:0007669"/>
    <property type="project" value="TreeGrafter"/>
</dbReference>
<dbReference type="GO" id="GO:0008236">
    <property type="term" value="F:serine-type peptidase activity"/>
    <property type="evidence" value="ECO:0007669"/>
    <property type="project" value="InterPro"/>
</dbReference>
<dbReference type="RefSeq" id="WP_183973891.1">
    <property type="nucleotide sequence ID" value="NZ_JACIBY010000004.1"/>
</dbReference>
<dbReference type="EMBL" id="JACIBY010000004">
    <property type="protein sequence ID" value="MBB3838446.1"/>
    <property type="molecule type" value="Genomic_DNA"/>
</dbReference>
<dbReference type="InterPro" id="IPR005151">
    <property type="entry name" value="Tail-specific_protease"/>
</dbReference>
<protein>
    <recommendedName>
        <fullName evidence="2">Tail specific protease domain-containing protein</fullName>
    </recommendedName>
</protein>
<dbReference type="SUPFAM" id="SSF52096">
    <property type="entry name" value="ClpP/crotonase"/>
    <property type="match status" value="1"/>
</dbReference>
<evidence type="ECO:0000313" key="3">
    <source>
        <dbReference type="EMBL" id="MBB3838446.1"/>
    </source>
</evidence>
<feature type="chain" id="PRO_5030609413" description="Tail specific protease domain-containing protein" evidence="1">
    <location>
        <begin position="24"/>
        <end position="336"/>
    </location>
</feature>
<dbReference type="Gene3D" id="3.90.226.10">
    <property type="entry name" value="2-enoyl-CoA Hydratase, Chain A, domain 1"/>
    <property type="match status" value="1"/>
</dbReference>
<proteinExistence type="predicted"/>
<gene>
    <name evidence="3" type="ORF">FHS57_002451</name>
</gene>
<dbReference type="InterPro" id="IPR029045">
    <property type="entry name" value="ClpP/crotonase-like_dom_sf"/>
</dbReference>
<evidence type="ECO:0000259" key="2">
    <source>
        <dbReference type="Pfam" id="PF03572"/>
    </source>
</evidence>
<dbReference type="PANTHER" id="PTHR32060">
    <property type="entry name" value="TAIL-SPECIFIC PROTEASE"/>
    <property type="match status" value="1"/>
</dbReference>
<reference evidence="3 4" key="1">
    <citation type="submission" date="2020-08" db="EMBL/GenBank/DDBJ databases">
        <title>Genomic Encyclopedia of Type Strains, Phase IV (KMG-IV): sequencing the most valuable type-strain genomes for metagenomic binning, comparative biology and taxonomic classification.</title>
        <authorList>
            <person name="Goeker M."/>
        </authorList>
    </citation>
    <scope>NUCLEOTIDE SEQUENCE [LARGE SCALE GENOMIC DNA]</scope>
    <source>
        <strain evidence="3 4">DSM 17976</strain>
    </source>
</reference>
<dbReference type="PANTHER" id="PTHR32060:SF30">
    <property type="entry name" value="CARBOXY-TERMINAL PROCESSING PROTEASE CTPA"/>
    <property type="match status" value="1"/>
</dbReference>
<evidence type="ECO:0000256" key="1">
    <source>
        <dbReference type="SAM" id="SignalP"/>
    </source>
</evidence>
<dbReference type="Proteomes" id="UP000541352">
    <property type="component" value="Unassembled WGS sequence"/>
</dbReference>